<protein>
    <submittedName>
        <fullName evidence="2">Uncharacterized protein</fullName>
    </submittedName>
</protein>
<feature type="region of interest" description="Disordered" evidence="1">
    <location>
        <begin position="30"/>
        <end position="64"/>
    </location>
</feature>
<proteinExistence type="predicted"/>
<dbReference type="AlphaFoldDB" id="A0A9D4DH42"/>
<reference evidence="2" key="2">
    <citation type="submission" date="2020-11" db="EMBL/GenBank/DDBJ databases">
        <authorList>
            <person name="McCartney M.A."/>
            <person name="Auch B."/>
            <person name="Kono T."/>
            <person name="Mallez S."/>
            <person name="Becker A."/>
            <person name="Gohl D.M."/>
            <person name="Silverstein K.A.T."/>
            <person name="Koren S."/>
            <person name="Bechman K.B."/>
            <person name="Herman A."/>
            <person name="Abrahante J.E."/>
            <person name="Garbe J."/>
        </authorList>
    </citation>
    <scope>NUCLEOTIDE SEQUENCE</scope>
    <source>
        <strain evidence="2">Duluth1</strain>
        <tissue evidence="2">Whole animal</tissue>
    </source>
</reference>
<organism evidence="2 3">
    <name type="scientific">Dreissena polymorpha</name>
    <name type="common">Zebra mussel</name>
    <name type="synonym">Mytilus polymorpha</name>
    <dbReference type="NCBI Taxonomy" id="45954"/>
    <lineage>
        <taxon>Eukaryota</taxon>
        <taxon>Metazoa</taxon>
        <taxon>Spiralia</taxon>
        <taxon>Lophotrochozoa</taxon>
        <taxon>Mollusca</taxon>
        <taxon>Bivalvia</taxon>
        <taxon>Autobranchia</taxon>
        <taxon>Heteroconchia</taxon>
        <taxon>Euheterodonta</taxon>
        <taxon>Imparidentia</taxon>
        <taxon>Neoheterodontei</taxon>
        <taxon>Myida</taxon>
        <taxon>Dreissenoidea</taxon>
        <taxon>Dreissenidae</taxon>
        <taxon>Dreissena</taxon>
    </lineage>
</organism>
<accession>A0A9D4DH42</accession>
<evidence type="ECO:0000313" key="2">
    <source>
        <dbReference type="EMBL" id="KAH3748410.1"/>
    </source>
</evidence>
<comment type="caution">
    <text evidence="2">The sequence shown here is derived from an EMBL/GenBank/DDBJ whole genome shotgun (WGS) entry which is preliminary data.</text>
</comment>
<feature type="compositionally biased region" description="Low complexity" evidence="1">
    <location>
        <begin position="33"/>
        <end position="58"/>
    </location>
</feature>
<sequence length="87" mass="10227">MVDLCPSLWRQFQQEQTSLLYKYLNLNDQFRSQTPQPQQQQPWGTPQPPQQQWQPGQQTKQSATALAAFSRELVDHHECHYGSRQTT</sequence>
<evidence type="ECO:0000313" key="3">
    <source>
        <dbReference type="Proteomes" id="UP000828390"/>
    </source>
</evidence>
<gene>
    <name evidence="2" type="ORF">DPMN_182855</name>
</gene>
<keyword evidence="3" id="KW-1185">Reference proteome</keyword>
<name>A0A9D4DH42_DREPO</name>
<reference evidence="2" key="1">
    <citation type="journal article" date="2019" name="bioRxiv">
        <title>The Genome of the Zebra Mussel, Dreissena polymorpha: A Resource for Invasive Species Research.</title>
        <authorList>
            <person name="McCartney M.A."/>
            <person name="Auch B."/>
            <person name="Kono T."/>
            <person name="Mallez S."/>
            <person name="Zhang Y."/>
            <person name="Obille A."/>
            <person name="Becker A."/>
            <person name="Abrahante J.E."/>
            <person name="Garbe J."/>
            <person name="Badalamenti J.P."/>
            <person name="Herman A."/>
            <person name="Mangelson H."/>
            <person name="Liachko I."/>
            <person name="Sullivan S."/>
            <person name="Sone E.D."/>
            <person name="Koren S."/>
            <person name="Silverstein K.A.T."/>
            <person name="Beckman K.B."/>
            <person name="Gohl D.M."/>
        </authorList>
    </citation>
    <scope>NUCLEOTIDE SEQUENCE</scope>
    <source>
        <strain evidence="2">Duluth1</strain>
        <tissue evidence="2">Whole animal</tissue>
    </source>
</reference>
<evidence type="ECO:0000256" key="1">
    <source>
        <dbReference type="SAM" id="MobiDB-lite"/>
    </source>
</evidence>
<dbReference type="EMBL" id="JAIWYP010000010">
    <property type="protein sequence ID" value="KAH3748410.1"/>
    <property type="molecule type" value="Genomic_DNA"/>
</dbReference>
<dbReference type="Proteomes" id="UP000828390">
    <property type="component" value="Unassembled WGS sequence"/>
</dbReference>